<comment type="caution">
    <text evidence="4">The sequence shown here is derived from an EMBL/GenBank/DDBJ whole genome shotgun (WGS) entry which is preliminary data.</text>
</comment>
<organism evidence="4 5">
    <name type="scientific">Halogranum salarium B-1</name>
    <dbReference type="NCBI Taxonomy" id="1210908"/>
    <lineage>
        <taxon>Archaea</taxon>
        <taxon>Methanobacteriati</taxon>
        <taxon>Methanobacteriota</taxon>
        <taxon>Stenosarchaea group</taxon>
        <taxon>Halobacteria</taxon>
        <taxon>Halobacteriales</taxon>
        <taxon>Haloferacaceae</taxon>
    </lineage>
</organism>
<proteinExistence type="predicted"/>
<feature type="compositionally biased region" description="Basic residues" evidence="1">
    <location>
        <begin position="15"/>
        <end position="25"/>
    </location>
</feature>
<reference evidence="4 5" key="1">
    <citation type="journal article" date="2012" name="J. Bacteriol.">
        <title>Draft Genome Sequence of the Extremely Halophilic Archaeon Halogranum salarium B-1T.</title>
        <authorList>
            <person name="Kim K.K."/>
            <person name="Lee K.C."/>
            <person name="Lee J.S."/>
        </authorList>
    </citation>
    <scope>NUCLEOTIDE SEQUENCE [LARGE SCALE GENOMIC DNA]</scope>
    <source>
        <strain evidence="4 5">B-1</strain>
    </source>
</reference>
<name>J2ZD34_9EURY</name>
<dbReference type="Pfam" id="PF25953">
    <property type="entry name" value="DUF7991"/>
    <property type="match status" value="1"/>
</dbReference>
<dbReference type="PATRIC" id="fig|1210908.3.peg.2939"/>
<keyword evidence="2" id="KW-0472">Membrane</keyword>
<dbReference type="EMBL" id="ALJD01000008">
    <property type="protein sequence ID" value="EJN58590.1"/>
    <property type="molecule type" value="Genomic_DNA"/>
</dbReference>
<feature type="transmembrane region" description="Helical" evidence="2">
    <location>
        <begin position="47"/>
        <end position="71"/>
    </location>
</feature>
<accession>J2ZD34</accession>
<evidence type="ECO:0000313" key="5">
    <source>
        <dbReference type="Proteomes" id="UP000007813"/>
    </source>
</evidence>
<evidence type="ECO:0000259" key="3">
    <source>
        <dbReference type="Pfam" id="PF25953"/>
    </source>
</evidence>
<evidence type="ECO:0000313" key="4">
    <source>
        <dbReference type="EMBL" id="EJN58590.1"/>
    </source>
</evidence>
<evidence type="ECO:0000256" key="2">
    <source>
        <dbReference type="SAM" id="Phobius"/>
    </source>
</evidence>
<protein>
    <recommendedName>
        <fullName evidence="3">DUF7991 domain-containing protein</fullName>
    </recommendedName>
</protein>
<evidence type="ECO:0000256" key="1">
    <source>
        <dbReference type="SAM" id="MobiDB-lite"/>
    </source>
</evidence>
<feature type="transmembrane region" description="Helical" evidence="2">
    <location>
        <begin position="118"/>
        <end position="137"/>
    </location>
</feature>
<gene>
    <name evidence="4" type="ORF">HSB1_30680</name>
</gene>
<feature type="transmembrane region" description="Helical" evidence="2">
    <location>
        <begin position="83"/>
        <end position="106"/>
    </location>
</feature>
<feature type="region of interest" description="Disordered" evidence="1">
    <location>
        <begin position="1"/>
        <end position="27"/>
    </location>
</feature>
<keyword evidence="2" id="KW-1133">Transmembrane helix</keyword>
<dbReference type="eggNOG" id="arCOG06366">
    <property type="taxonomic scope" value="Archaea"/>
</dbReference>
<dbReference type="Proteomes" id="UP000007813">
    <property type="component" value="Unassembled WGS sequence"/>
</dbReference>
<sequence>MADASRSTVINQTGTRRRERGHGRTRYPFGFRQGKVDRSLSTPMVSVISLVLLGVVLVIHTLIAAVMTRFFRIRLKTQWGSVIYALLLIPLVLGVTTLVFFGVLGISGGLTLGTPSLLGLAIGMPLALGFTIDVLYIPSPDEYELPETR</sequence>
<dbReference type="AlphaFoldDB" id="J2ZD34"/>
<feature type="domain" description="DUF7991" evidence="3">
    <location>
        <begin position="44"/>
        <end position="148"/>
    </location>
</feature>
<dbReference type="InterPro" id="IPR058304">
    <property type="entry name" value="DUF7991"/>
</dbReference>
<keyword evidence="2" id="KW-0812">Transmembrane</keyword>
<feature type="compositionally biased region" description="Polar residues" evidence="1">
    <location>
        <begin position="1"/>
        <end position="12"/>
    </location>
</feature>